<accession>A0A9E7UN64</accession>
<dbReference type="EMBL" id="CP104550">
    <property type="protein sequence ID" value="UXH32063.1"/>
    <property type="molecule type" value="Genomic_DNA"/>
</dbReference>
<dbReference type="GO" id="GO:0016787">
    <property type="term" value="F:hydrolase activity"/>
    <property type="evidence" value="ECO:0007669"/>
    <property type="project" value="UniProtKB-KW"/>
</dbReference>
<organism evidence="5">
    <name type="scientific">Methanothermobacter wolfeii</name>
    <name type="common">Methanobacterium wolfei</name>
    <dbReference type="NCBI Taxonomy" id="145261"/>
    <lineage>
        <taxon>Archaea</taxon>
        <taxon>Methanobacteriati</taxon>
        <taxon>Methanobacteriota</taxon>
        <taxon>Methanomada group</taxon>
        <taxon>Methanobacteria</taxon>
        <taxon>Methanobacteriales</taxon>
        <taxon>Methanobacteriaceae</taxon>
        <taxon>Methanothermobacter</taxon>
    </lineage>
</organism>
<dbReference type="PANTHER" id="PTHR32268">
    <property type="entry name" value="HOMOSERINE O-ACETYLTRANSFERASE"/>
    <property type="match status" value="1"/>
</dbReference>
<keyword evidence="5" id="KW-0378">Hydrolase</keyword>
<reference evidence="4 6" key="2">
    <citation type="submission" date="2023-12" db="EMBL/GenBank/DDBJ databases">
        <title>Phenotypic and Genomic Characterization of Methanothermobacter wolfeii Strain BSEL, a CO2-Capturing Archaeon with Minimal Nutrient Requirements.</title>
        <authorList>
            <person name="Ale Enriquez F."/>
            <person name="Ahring B.K."/>
        </authorList>
    </citation>
    <scope>NUCLEOTIDE SEQUENCE [LARGE SCALE GENOMIC DNA]</scope>
    <source>
        <strain evidence="4 6">BSEL-1</strain>
    </source>
</reference>
<dbReference type="SUPFAM" id="SSF53474">
    <property type="entry name" value="alpha/beta-Hydrolases"/>
    <property type="match status" value="1"/>
</dbReference>
<dbReference type="Pfam" id="PF00561">
    <property type="entry name" value="Abhydrolase_1"/>
    <property type="match status" value="1"/>
</dbReference>
<dbReference type="InterPro" id="IPR000073">
    <property type="entry name" value="AB_hydrolase_1"/>
</dbReference>
<dbReference type="Gene3D" id="3.40.50.1820">
    <property type="entry name" value="alpha/beta hydrolase"/>
    <property type="match status" value="1"/>
</dbReference>
<dbReference type="GO" id="GO:0009092">
    <property type="term" value="P:homoserine metabolic process"/>
    <property type="evidence" value="ECO:0007669"/>
    <property type="project" value="TreeGrafter"/>
</dbReference>
<name>A0A9E7UN64_METWO</name>
<protein>
    <submittedName>
        <fullName evidence="5">Alpha/beta fold hydrolase</fullName>
    </submittedName>
</protein>
<evidence type="ECO:0000313" key="6">
    <source>
        <dbReference type="Proteomes" id="UP001369247"/>
    </source>
</evidence>
<dbReference type="Proteomes" id="UP001065373">
    <property type="component" value="Chromosome"/>
</dbReference>
<dbReference type="Proteomes" id="UP001369247">
    <property type="component" value="Unassembled WGS sequence"/>
</dbReference>
<evidence type="ECO:0000313" key="4">
    <source>
        <dbReference type="EMBL" id="MEJ8543010.1"/>
    </source>
</evidence>
<evidence type="ECO:0000259" key="3">
    <source>
        <dbReference type="Pfam" id="PF00561"/>
    </source>
</evidence>
<dbReference type="KEGG" id="mwo:MWSIV6_0353"/>
<feature type="active site" evidence="2">
    <location>
        <position position="268"/>
    </location>
</feature>
<dbReference type="InterPro" id="IPR029058">
    <property type="entry name" value="AB_hydrolase_fold"/>
</dbReference>
<sequence length="318" mass="36331">MEETQPSYFSMDEFRFESGKRITDAVFEYKTIGEPSFDDDGSINNALIYIHGWSGDFASVRRIEGLIEHGGVLEDYFIISASSLGSPGSASPSTTSLGDKFPDYTILDMVNFQRKFIRDKFGIKRLKGIIGTSMGGFQALQWAVSYPDEMEFLIPLVTSYRVRGINYAVFSYMNRIIEEDPVYMAGEKPERALSLASMFMYLYGLSREYYQGLENREIDHAMDDMGLEGLQMDPYDVVWRNRAAMGHDLTGQLHRIRAKTLIFGIRQDQYFPPELETVPMAELIPDSELVIFDSEYGHLGINEIWKYGEVIREFIGSE</sequence>
<dbReference type="AlphaFoldDB" id="A0A9E7UN64"/>
<proteinExistence type="predicted"/>
<dbReference type="PIRSF" id="PIRSF000443">
    <property type="entry name" value="Homoser_Ac_trans"/>
    <property type="match status" value="1"/>
</dbReference>
<dbReference type="GO" id="GO:0004414">
    <property type="term" value="F:homoserine O-acetyltransferase activity"/>
    <property type="evidence" value="ECO:0007669"/>
    <property type="project" value="TreeGrafter"/>
</dbReference>
<evidence type="ECO:0000313" key="5">
    <source>
        <dbReference type="EMBL" id="UXH32063.1"/>
    </source>
</evidence>
<dbReference type="GO" id="GO:0009086">
    <property type="term" value="P:methionine biosynthetic process"/>
    <property type="evidence" value="ECO:0007669"/>
    <property type="project" value="TreeGrafter"/>
</dbReference>
<evidence type="ECO:0000256" key="1">
    <source>
        <dbReference type="ARBA" id="ARBA00022679"/>
    </source>
</evidence>
<keyword evidence="1" id="KW-0808">Transferase</keyword>
<dbReference type="InterPro" id="IPR008220">
    <property type="entry name" value="HAT_MetX-like"/>
</dbReference>
<gene>
    <name evidence="5" type="ORF">N5910_01835</name>
    <name evidence="4" type="ORF">U2150_05850</name>
</gene>
<feature type="active site" description="Nucleophile" evidence="2">
    <location>
        <position position="133"/>
    </location>
</feature>
<dbReference type="RefSeq" id="WP_084531126.1">
    <property type="nucleotide sequence ID" value="NZ_CP104550.1"/>
</dbReference>
<evidence type="ECO:0000256" key="2">
    <source>
        <dbReference type="PIRSR" id="PIRSR000443-1"/>
    </source>
</evidence>
<dbReference type="PANTHER" id="PTHR32268:SF11">
    <property type="entry name" value="HOMOSERINE O-ACETYLTRANSFERASE"/>
    <property type="match status" value="1"/>
</dbReference>
<feature type="domain" description="AB hydrolase-1" evidence="3">
    <location>
        <begin position="45"/>
        <end position="299"/>
    </location>
</feature>
<keyword evidence="6" id="KW-1185">Reference proteome</keyword>
<feature type="active site" evidence="2">
    <location>
        <position position="298"/>
    </location>
</feature>
<reference evidence="5" key="1">
    <citation type="submission" date="2022-09" db="EMBL/GenBank/DDBJ databases">
        <title>Characterization of three MwoI isoschizomers from sequenced genome and metagenomes.</title>
        <authorList>
            <person name="Fomenkov A."/>
            <person name="Xu S.Y."/>
            <person name="Roberts R.J."/>
        </authorList>
    </citation>
    <scope>NUCLEOTIDE SEQUENCE</scope>
    <source>
        <strain evidence="5">DSM 2970</strain>
    </source>
</reference>
<dbReference type="GeneID" id="58978011"/>
<dbReference type="EMBL" id="JAXUHJ010000009">
    <property type="protein sequence ID" value="MEJ8543010.1"/>
    <property type="molecule type" value="Genomic_DNA"/>
</dbReference>